<gene>
    <name evidence="3" type="ORF">SAMN05216178_3014</name>
</gene>
<dbReference type="GO" id="GO:0005886">
    <property type="term" value="C:plasma membrane"/>
    <property type="evidence" value="ECO:0007669"/>
    <property type="project" value="TreeGrafter"/>
</dbReference>
<evidence type="ECO:0000256" key="1">
    <source>
        <dbReference type="ARBA" id="ARBA00022741"/>
    </source>
</evidence>
<reference evidence="4" key="1">
    <citation type="submission" date="2016-10" db="EMBL/GenBank/DDBJ databases">
        <authorList>
            <person name="Varghese N."/>
            <person name="Submissions S."/>
        </authorList>
    </citation>
    <scope>NUCLEOTIDE SEQUENCE [LARGE SCALE GENOMIC DNA]</scope>
    <source>
        <strain evidence="4">DSM 9751</strain>
    </source>
</reference>
<proteinExistence type="predicted"/>
<dbReference type="SUPFAM" id="SSF52540">
    <property type="entry name" value="P-loop containing nucleoside triphosphate hydrolases"/>
    <property type="match status" value="1"/>
</dbReference>
<evidence type="ECO:0000256" key="2">
    <source>
        <dbReference type="ARBA" id="ARBA00022840"/>
    </source>
</evidence>
<dbReference type="EMBL" id="FNTJ01000001">
    <property type="protein sequence ID" value="SEB98739.1"/>
    <property type="molecule type" value="Genomic_DNA"/>
</dbReference>
<dbReference type="PANTHER" id="PTHR32309:SF13">
    <property type="entry name" value="FERRIC ENTEROBACTIN TRANSPORT PROTEIN FEPE"/>
    <property type="match status" value="1"/>
</dbReference>
<protein>
    <submittedName>
        <fullName evidence="3">Chromosome partitioning ATPase, Mrp family, contains Fe-S cluster</fullName>
    </submittedName>
</protein>
<dbReference type="GO" id="GO:0004713">
    <property type="term" value="F:protein tyrosine kinase activity"/>
    <property type="evidence" value="ECO:0007669"/>
    <property type="project" value="TreeGrafter"/>
</dbReference>
<keyword evidence="4" id="KW-1185">Reference proteome</keyword>
<dbReference type="AlphaFoldDB" id="A0A1H4NUC0"/>
<dbReference type="RefSeq" id="WP_092314766.1">
    <property type="nucleotide sequence ID" value="NZ_FNTJ01000001.1"/>
</dbReference>
<dbReference type="InterPro" id="IPR050445">
    <property type="entry name" value="Bact_polysacc_biosynth/exp"/>
</dbReference>
<evidence type="ECO:0000313" key="4">
    <source>
        <dbReference type="Proteomes" id="UP000198982"/>
    </source>
</evidence>
<dbReference type="Proteomes" id="UP000198982">
    <property type="component" value="Unassembled WGS sequence"/>
</dbReference>
<name>A0A1H4NUC0_9PSED</name>
<dbReference type="CDD" id="cd05387">
    <property type="entry name" value="BY-kinase"/>
    <property type="match status" value="1"/>
</dbReference>
<evidence type="ECO:0000313" key="3">
    <source>
        <dbReference type="EMBL" id="SEB98739.1"/>
    </source>
</evidence>
<dbReference type="InterPro" id="IPR005702">
    <property type="entry name" value="Wzc-like_C"/>
</dbReference>
<organism evidence="3 4">
    <name type="scientific">Pseudomonas saponiphila</name>
    <dbReference type="NCBI Taxonomy" id="556534"/>
    <lineage>
        <taxon>Bacteria</taxon>
        <taxon>Pseudomonadati</taxon>
        <taxon>Pseudomonadota</taxon>
        <taxon>Gammaproteobacteria</taxon>
        <taxon>Pseudomonadales</taxon>
        <taxon>Pseudomonadaceae</taxon>
        <taxon>Pseudomonas</taxon>
    </lineage>
</organism>
<keyword evidence="1" id="KW-0547">Nucleotide-binding</keyword>
<sequence length="214" mass="23480">MAAATLASLKIQPPSESNLAVTVLDQELRVILLTAANRNSGITSSSLSMASELARTSRGRVLLVDTSLSDNSLTRRLDLDQQPGFLDLALADTPPLLAQCIQGSDELGFDFLPLGRRQQYAERLTPELLQTLLQALAADYRFVIIDGDPVYGSGDILTLSTQVDGVVLVVRSEETRWEVAQAAAQRLIQAEAKLIGSVFNARKYYMPKWVYDRL</sequence>
<dbReference type="InterPro" id="IPR027417">
    <property type="entry name" value="P-loop_NTPase"/>
</dbReference>
<dbReference type="PANTHER" id="PTHR32309">
    <property type="entry name" value="TYROSINE-PROTEIN KINASE"/>
    <property type="match status" value="1"/>
</dbReference>
<accession>A0A1H4NUC0</accession>
<dbReference type="Gene3D" id="3.40.50.300">
    <property type="entry name" value="P-loop containing nucleotide triphosphate hydrolases"/>
    <property type="match status" value="1"/>
</dbReference>
<keyword evidence="2" id="KW-0067">ATP-binding</keyword>